<dbReference type="EMBL" id="BGPR01035200">
    <property type="protein sequence ID" value="GBO09907.1"/>
    <property type="molecule type" value="Genomic_DNA"/>
</dbReference>
<comment type="caution">
    <text evidence="2">The sequence shown here is derived from an EMBL/GenBank/DDBJ whole genome shotgun (WGS) entry which is preliminary data.</text>
</comment>
<dbReference type="Proteomes" id="UP000499080">
    <property type="component" value="Unassembled WGS sequence"/>
</dbReference>
<name>A0A4Y2UEC8_ARAVE</name>
<accession>A0A4Y2UEC8</accession>
<evidence type="ECO:0000256" key="1">
    <source>
        <dbReference type="SAM" id="MobiDB-lite"/>
    </source>
</evidence>
<feature type="region of interest" description="Disordered" evidence="1">
    <location>
        <begin position="1"/>
        <end position="25"/>
    </location>
</feature>
<keyword evidence="3" id="KW-1185">Reference proteome</keyword>
<proteinExistence type="predicted"/>
<reference evidence="2 3" key="1">
    <citation type="journal article" date="2019" name="Sci. Rep.">
        <title>Orb-weaving spider Araneus ventricosus genome elucidates the spidroin gene catalogue.</title>
        <authorList>
            <person name="Kono N."/>
            <person name="Nakamura H."/>
            <person name="Ohtoshi R."/>
            <person name="Moran D.A.P."/>
            <person name="Shinohara A."/>
            <person name="Yoshida Y."/>
            <person name="Fujiwara M."/>
            <person name="Mori M."/>
            <person name="Tomita M."/>
            <person name="Arakawa K."/>
        </authorList>
    </citation>
    <scope>NUCLEOTIDE SEQUENCE [LARGE SCALE GENOMIC DNA]</scope>
</reference>
<gene>
    <name evidence="2" type="ORF">AVEN_104445_1</name>
</gene>
<dbReference type="AlphaFoldDB" id="A0A4Y2UEC8"/>
<organism evidence="2 3">
    <name type="scientific">Araneus ventricosus</name>
    <name type="common">Orbweaver spider</name>
    <name type="synonym">Epeira ventricosa</name>
    <dbReference type="NCBI Taxonomy" id="182803"/>
    <lineage>
        <taxon>Eukaryota</taxon>
        <taxon>Metazoa</taxon>
        <taxon>Ecdysozoa</taxon>
        <taxon>Arthropoda</taxon>
        <taxon>Chelicerata</taxon>
        <taxon>Arachnida</taxon>
        <taxon>Araneae</taxon>
        <taxon>Araneomorphae</taxon>
        <taxon>Entelegynae</taxon>
        <taxon>Araneoidea</taxon>
        <taxon>Araneidae</taxon>
        <taxon>Araneus</taxon>
    </lineage>
</organism>
<sequence>MSRLRGRRAPGSIPDSTKDPPCMGPVARQTIRNGQTPSRWCGAKIPTLARPTQKGCKVGRGPAGRAPPACRGQDLLGIKFIQNFCRILWNLVDTAVEQFNVGQTEEEIWLKRCSISIQQCDVSASTETPRAFSTKSKRCQEDPQWRKPFKFFKNSNKNVEEYRGE</sequence>
<evidence type="ECO:0000313" key="3">
    <source>
        <dbReference type="Proteomes" id="UP000499080"/>
    </source>
</evidence>
<protein>
    <submittedName>
        <fullName evidence="2">Uncharacterized protein</fullName>
    </submittedName>
</protein>
<evidence type="ECO:0000313" key="2">
    <source>
        <dbReference type="EMBL" id="GBO09907.1"/>
    </source>
</evidence>